<evidence type="ECO:0000313" key="3">
    <source>
        <dbReference type="Proteomes" id="UP000007129"/>
    </source>
</evidence>
<dbReference type="eggNOG" id="ENOG502SHBW">
    <property type="taxonomic scope" value="Eukaryota"/>
</dbReference>
<dbReference type="InterPro" id="IPR037175">
    <property type="entry name" value="KFase_sf"/>
</dbReference>
<dbReference type="SUPFAM" id="SSF102198">
    <property type="entry name" value="Putative cyclase"/>
    <property type="match status" value="1"/>
</dbReference>
<dbReference type="HOGENOM" id="CLU_030671_1_0_1"/>
<dbReference type="GO" id="GO:0004061">
    <property type="term" value="F:arylformamidase activity"/>
    <property type="evidence" value="ECO:0007669"/>
    <property type="project" value="InterPro"/>
</dbReference>
<dbReference type="InterPro" id="IPR007325">
    <property type="entry name" value="KFase/CYL"/>
</dbReference>
<protein>
    <submittedName>
        <fullName evidence="2">Putative cyclase</fullName>
    </submittedName>
</protein>
<dbReference type="EMBL" id="AHHD01000503">
    <property type="protein sequence ID" value="EKG10789.1"/>
    <property type="molecule type" value="Genomic_DNA"/>
</dbReference>
<sequence>MGNTELQTPDFDDLPPVEGMPQGCAWGVFDKDGKTDVLGTLNLLTPDIVRAAAREVKEGVSISLNWPLNSIKVPFPGRAPPVHTHQSLHDAGTSPGADGWDDVLEFNTQCSSQWDSLCHFAHQPSRRSYNGAQCTADALSAAAAAATTAENALPTLDHWHARGGLVGRGVLIDYKGYAEEKGIQWSPFSGRRIRVAELEEVARHQGVEFKRGDVLIVRTGYTEAMEGKSMEEQLQQLMAGSLSGVEGTVEAAKWVWDNHFAAVAGDSAAFEAVGPDPDSPEKAWDLAKDLVLHQYFLGLFGLSIGEMWDLKALAAHCKQSGRYSFMLTSAPLHVPALIGSPPNALAIF</sequence>
<gene>
    <name evidence="2" type="ORF">MPH_12100</name>
</gene>
<dbReference type="InParanoid" id="K2RKV1"/>
<comment type="similarity">
    <text evidence="1">Belongs to the Cyclase 1 superfamily.</text>
</comment>
<accession>K2RKV1</accession>
<dbReference type="GO" id="GO:0019441">
    <property type="term" value="P:L-tryptophan catabolic process to kynurenine"/>
    <property type="evidence" value="ECO:0007669"/>
    <property type="project" value="InterPro"/>
</dbReference>
<dbReference type="OrthoDB" id="5396at2759"/>
<dbReference type="Gene3D" id="3.50.30.50">
    <property type="entry name" value="Putative cyclase"/>
    <property type="match status" value="1"/>
</dbReference>
<comment type="caution">
    <text evidence="2">The sequence shown here is derived from an EMBL/GenBank/DDBJ whole genome shotgun (WGS) entry which is preliminary data.</text>
</comment>
<reference evidence="2 3" key="1">
    <citation type="journal article" date="2012" name="BMC Genomics">
        <title>Tools to kill: Genome of one of the most destructive plant pathogenic fungi Macrophomina phaseolina.</title>
        <authorList>
            <person name="Islam M.S."/>
            <person name="Haque M.S."/>
            <person name="Islam M.M."/>
            <person name="Emdad E.M."/>
            <person name="Halim A."/>
            <person name="Hossen Q.M.M."/>
            <person name="Hossain M.Z."/>
            <person name="Ahmed B."/>
            <person name="Rahim S."/>
            <person name="Rahman M.S."/>
            <person name="Alam M.M."/>
            <person name="Hou S."/>
            <person name="Wan X."/>
            <person name="Saito J.A."/>
            <person name="Alam M."/>
        </authorList>
    </citation>
    <scope>NUCLEOTIDE SEQUENCE [LARGE SCALE GENOMIC DNA]</scope>
    <source>
        <strain evidence="2 3">MS6</strain>
    </source>
</reference>
<dbReference type="AlphaFoldDB" id="K2RKV1"/>
<dbReference type="VEuPathDB" id="FungiDB:MPH_12100"/>
<name>K2RKV1_MACPH</name>
<dbReference type="Pfam" id="PF04199">
    <property type="entry name" value="Cyclase"/>
    <property type="match status" value="1"/>
</dbReference>
<dbReference type="PANTHER" id="PTHR34861">
    <property type="match status" value="1"/>
</dbReference>
<evidence type="ECO:0000256" key="1">
    <source>
        <dbReference type="ARBA" id="ARBA00007865"/>
    </source>
</evidence>
<dbReference type="Proteomes" id="UP000007129">
    <property type="component" value="Unassembled WGS sequence"/>
</dbReference>
<proteinExistence type="inferred from homology"/>
<dbReference type="PANTHER" id="PTHR34861:SF10">
    <property type="entry name" value="CYCLASE"/>
    <property type="match status" value="1"/>
</dbReference>
<organism evidence="2 3">
    <name type="scientific">Macrophomina phaseolina (strain MS6)</name>
    <name type="common">Charcoal rot fungus</name>
    <dbReference type="NCBI Taxonomy" id="1126212"/>
    <lineage>
        <taxon>Eukaryota</taxon>
        <taxon>Fungi</taxon>
        <taxon>Dikarya</taxon>
        <taxon>Ascomycota</taxon>
        <taxon>Pezizomycotina</taxon>
        <taxon>Dothideomycetes</taxon>
        <taxon>Dothideomycetes incertae sedis</taxon>
        <taxon>Botryosphaeriales</taxon>
        <taxon>Botryosphaeriaceae</taxon>
        <taxon>Macrophomina</taxon>
    </lineage>
</organism>
<evidence type="ECO:0000313" key="2">
    <source>
        <dbReference type="EMBL" id="EKG10789.1"/>
    </source>
</evidence>